<dbReference type="AlphaFoldDB" id="A0AB34CD73"/>
<evidence type="ECO:0000313" key="2">
    <source>
        <dbReference type="Proteomes" id="UP000324255"/>
    </source>
</evidence>
<gene>
    <name evidence="1" type="ORF">F3I20_22525</name>
</gene>
<comment type="caution">
    <text evidence="1">The sequence shown here is derived from an EMBL/GenBank/DDBJ whole genome shotgun (WGS) entry which is preliminary data.</text>
</comment>
<evidence type="ECO:0000313" key="1">
    <source>
        <dbReference type="EMBL" id="KAA6118483.1"/>
    </source>
</evidence>
<organism evidence="1 2">
    <name type="scientific">Candidatus Pantoea gossypiicola</name>
    <dbReference type="NCBI Taxonomy" id="2608008"/>
    <lineage>
        <taxon>Bacteria</taxon>
        <taxon>Pseudomonadati</taxon>
        <taxon>Pseudomonadota</taxon>
        <taxon>Gammaproteobacteria</taxon>
        <taxon>Enterobacterales</taxon>
        <taxon>Erwiniaceae</taxon>
        <taxon>Pantoea</taxon>
    </lineage>
</organism>
<protein>
    <submittedName>
        <fullName evidence="1">Uncharacterized protein</fullName>
    </submittedName>
</protein>
<keyword evidence="2" id="KW-1185">Reference proteome</keyword>
<proteinExistence type="predicted"/>
<name>A0AB34CD73_9GAMM</name>
<accession>A0AB34CD73</accession>
<dbReference type="EMBL" id="VWVM01000030">
    <property type="protein sequence ID" value="KAA6118483.1"/>
    <property type="molecule type" value="Genomic_DNA"/>
</dbReference>
<reference evidence="1 2" key="1">
    <citation type="submission" date="2019-09" db="EMBL/GenBank/DDBJ databases">
        <title>Genomic diversity of phyloplane-associated Pantoea species in Pakistan cotton crop.</title>
        <authorList>
            <person name="Tufail M.R."/>
            <person name="Cook D.R."/>
        </authorList>
    </citation>
    <scope>NUCLEOTIDE SEQUENCE [LARGE SCALE GENOMIC DNA]</scope>
    <source>
        <strain evidence="1 2">B_8</strain>
    </source>
</reference>
<dbReference type="RefSeq" id="WP_150015926.1">
    <property type="nucleotide sequence ID" value="NZ_VWVM01000030.1"/>
</dbReference>
<sequence length="117" mass="13333">MMKNKNALHERYLSGMILKIFEKNSDAVISLFSVQNAKFTQQNSFSELISLALGDNHYLDRMLALLEGKESDAILIHIIINMIAFVDPGVSENRGHYRQFVEERGYQLISQLDADTV</sequence>
<dbReference type="Proteomes" id="UP000324255">
    <property type="component" value="Unassembled WGS sequence"/>
</dbReference>